<dbReference type="EMBL" id="JACEIP010000059">
    <property type="protein sequence ID" value="MBA4544678.1"/>
    <property type="molecule type" value="Genomic_DNA"/>
</dbReference>
<reference evidence="1 2" key="1">
    <citation type="submission" date="2020-07" db="EMBL/GenBank/DDBJ databases">
        <authorList>
            <person name="Feng H."/>
        </authorList>
    </citation>
    <scope>NUCLEOTIDE SEQUENCE [LARGE SCALE GENOMIC DNA]</scope>
    <source>
        <strain evidence="2">s-11</strain>
    </source>
</reference>
<organism evidence="1 2">
    <name type="scientific">Thermoactinomyces daqus</name>
    <dbReference type="NCBI Taxonomy" id="1329516"/>
    <lineage>
        <taxon>Bacteria</taxon>
        <taxon>Bacillati</taxon>
        <taxon>Bacillota</taxon>
        <taxon>Bacilli</taxon>
        <taxon>Bacillales</taxon>
        <taxon>Thermoactinomycetaceae</taxon>
        <taxon>Thermoactinomyces</taxon>
    </lineage>
</organism>
<proteinExistence type="predicted"/>
<accession>A0A7W2AK86</accession>
<gene>
    <name evidence="1" type="ORF">H1164_17835</name>
</gene>
<dbReference type="RefSeq" id="WP_152568649.1">
    <property type="nucleotide sequence ID" value="NZ_JACEIP010000059.1"/>
</dbReference>
<dbReference type="AlphaFoldDB" id="A0A7W2AK86"/>
<comment type="caution">
    <text evidence="1">The sequence shown here is derived from an EMBL/GenBank/DDBJ whole genome shotgun (WGS) entry which is preliminary data.</text>
</comment>
<name>A0A7W2AK86_9BACL</name>
<dbReference type="Proteomes" id="UP000530514">
    <property type="component" value="Unassembled WGS sequence"/>
</dbReference>
<evidence type="ECO:0000313" key="1">
    <source>
        <dbReference type="EMBL" id="MBA4544678.1"/>
    </source>
</evidence>
<keyword evidence="2" id="KW-1185">Reference proteome</keyword>
<dbReference type="OrthoDB" id="7888928at2"/>
<sequence length="101" mass="11394">MTSKHLSGKTFAPSPLPFFLREPLISHLTAIKCLGIGTVWTERAEATEVYRLPKPADLIPKHTAFDQEGIPMYQEKEGKPLYNHPVRLANNIINFITSYGE</sequence>
<evidence type="ECO:0000313" key="2">
    <source>
        <dbReference type="Proteomes" id="UP000530514"/>
    </source>
</evidence>
<protein>
    <submittedName>
        <fullName evidence="1">Uncharacterized protein</fullName>
    </submittedName>
</protein>